<dbReference type="HAMAP" id="MF_01320_B">
    <property type="entry name" value="Ribosomal_uL2_B"/>
    <property type="match status" value="1"/>
</dbReference>
<reference evidence="10" key="1">
    <citation type="submission" date="2017-09" db="EMBL/GenBank/DDBJ databases">
        <title>Depth-based differentiation of microbial function through sediment-hosted aquifers and enrichment of novel symbionts in the deep terrestrial subsurface.</title>
        <authorList>
            <person name="Probst A.J."/>
            <person name="Ladd B."/>
            <person name="Jarett J.K."/>
            <person name="Geller-Mcgrath D.E."/>
            <person name="Sieber C.M.K."/>
            <person name="Emerson J.B."/>
            <person name="Anantharaman K."/>
            <person name="Thomas B.C."/>
            <person name="Malmstrom R."/>
            <person name="Stieglmeier M."/>
            <person name="Klingl A."/>
            <person name="Woyke T."/>
            <person name="Ryan C.M."/>
            <person name="Banfield J.F."/>
        </authorList>
    </citation>
    <scope>NUCLEOTIDE SEQUENCE [LARGE SCALE GENOMIC DNA]</scope>
</reference>
<feature type="region of interest" description="Disordered" evidence="6">
    <location>
        <begin position="222"/>
        <end position="280"/>
    </location>
</feature>
<dbReference type="InterPro" id="IPR012340">
    <property type="entry name" value="NA-bd_OB-fold"/>
</dbReference>
<dbReference type="InterPro" id="IPR022666">
    <property type="entry name" value="Ribosomal_uL2_RNA-bd_dom"/>
</dbReference>
<dbReference type="SUPFAM" id="SSF50249">
    <property type="entry name" value="Nucleic acid-binding proteins"/>
    <property type="match status" value="1"/>
</dbReference>
<evidence type="ECO:0000256" key="3">
    <source>
        <dbReference type="ARBA" id="ARBA00023274"/>
    </source>
</evidence>
<feature type="domain" description="Large ribosomal subunit protein uL2 RNA-binding" evidence="8">
    <location>
        <begin position="42"/>
        <end position="118"/>
    </location>
</feature>
<evidence type="ECO:0000256" key="6">
    <source>
        <dbReference type="SAM" id="MobiDB-lite"/>
    </source>
</evidence>
<dbReference type="FunFam" id="4.10.950.10:FF:000001">
    <property type="entry name" value="50S ribosomal protein L2"/>
    <property type="match status" value="1"/>
</dbReference>
<keyword evidence="2 5" id="KW-0689">Ribosomal protein</keyword>
<comment type="similarity">
    <text evidence="1 5">Belongs to the universal ribosomal protein uL2 family.</text>
</comment>
<dbReference type="SUPFAM" id="SSF50104">
    <property type="entry name" value="Translation proteins SH3-like domain"/>
    <property type="match status" value="1"/>
</dbReference>
<dbReference type="GO" id="GO:0016740">
    <property type="term" value="F:transferase activity"/>
    <property type="evidence" value="ECO:0007669"/>
    <property type="project" value="InterPro"/>
</dbReference>
<comment type="subunit">
    <text evidence="5">Part of the 50S ribosomal subunit. Forms a bridge to the 30S subunit in the 70S ribosome.</text>
</comment>
<dbReference type="InterPro" id="IPR022669">
    <property type="entry name" value="Ribosomal_uL2_C"/>
</dbReference>
<dbReference type="EMBL" id="PFAP01000045">
    <property type="protein sequence ID" value="PIR93690.1"/>
    <property type="molecule type" value="Genomic_DNA"/>
</dbReference>
<dbReference type="Pfam" id="PF00181">
    <property type="entry name" value="Ribosomal_L2_N"/>
    <property type="match status" value="1"/>
</dbReference>
<dbReference type="GO" id="GO:0002181">
    <property type="term" value="P:cytoplasmic translation"/>
    <property type="evidence" value="ECO:0007669"/>
    <property type="project" value="TreeGrafter"/>
</dbReference>
<keyword evidence="3 5" id="KW-0687">Ribonucleoprotein</keyword>
<accession>A0A2H0V5S9</accession>
<evidence type="ECO:0000259" key="7">
    <source>
        <dbReference type="SMART" id="SM01382"/>
    </source>
</evidence>
<dbReference type="Gene3D" id="4.10.950.10">
    <property type="entry name" value="Ribosomal protein L2, domain 3"/>
    <property type="match status" value="1"/>
</dbReference>
<dbReference type="AlphaFoldDB" id="A0A2H0V5S9"/>
<dbReference type="GO" id="GO:0003735">
    <property type="term" value="F:structural constituent of ribosome"/>
    <property type="evidence" value="ECO:0007669"/>
    <property type="project" value="InterPro"/>
</dbReference>
<feature type="domain" description="Large ribosomal subunit protein uL2 C-terminal" evidence="7">
    <location>
        <begin position="125"/>
        <end position="254"/>
    </location>
</feature>
<dbReference type="FunFam" id="2.30.30.30:FF:000001">
    <property type="entry name" value="50S ribosomal protein L2"/>
    <property type="match status" value="1"/>
</dbReference>
<dbReference type="PANTHER" id="PTHR13691:SF5">
    <property type="entry name" value="LARGE RIBOSOMAL SUBUNIT PROTEIN UL2M"/>
    <property type="match status" value="1"/>
</dbReference>
<keyword evidence="5" id="KW-0699">rRNA-binding</keyword>
<dbReference type="Gene3D" id="2.30.30.30">
    <property type="match status" value="1"/>
</dbReference>
<dbReference type="Proteomes" id="UP000229901">
    <property type="component" value="Unassembled WGS sequence"/>
</dbReference>
<evidence type="ECO:0000256" key="5">
    <source>
        <dbReference type="HAMAP-Rule" id="MF_01320"/>
    </source>
</evidence>
<evidence type="ECO:0000313" key="10">
    <source>
        <dbReference type="Proteomes" id="UP000229901"/>
    </source>
</evidence>
<protein>
    <recommendedName>
        <fullName evidence="4 5">Large ribosomal subunit protein uL2</fullName>
    </recommendedName>
</protein>
<dbReference type="InterPro" id="IPR014726">
    <property type="entry name" value="Ribosomal_uL2_dom3"/>
</dbReference>
<evidence type="ECO:0000259" key="8">
    <source>
        <dbReference type="SMART" id="SM01383"/>
    </source>
</evidence>
<evidence type="ECO:0000256" key="2">
    <source>
        <dbReference type="ARBA" id="ARBA00022980"/>
    </source>
</evidence>
<feature type="compositionally biased region" description="Basic residues" evidence="6">
    <location>
        <begin position="259"/>
        <end position="280"/>
    </location>
</feature>
<dbReference type="InterPro" id="IPR005880">
    <property type="entry name" value="Ribosomal_uL2_bac/org-type"/>
</dbReference>
<organism evidence="9 10">
    <name type="scientific">Candidatus Falkowbacteria bacterium CG10_big_fil_rev_8_21_14_0_10_39_11</name>
    <dbReference type="NCBI Taxonomy" id="1974565"/>
    <lineage>
        <taxon>Bacteria</taxon>
        <taxon>Candidatus Falkowiibacteriota</taxon>
    </lineage>
</organism>
<evidence type="ECO:0000313" key="9">
    <source>
        <dbReference type="EMBL" id="PIR93690.1"/>
    </source>
</evidence>
<dbReference type="SMART" id="SM01383">
    <property type="entry name" value="Ribosomal_L2"/>
    <property type="match status" value="1"/>
</dbReference>
<dbReference type="Pfam" id="PF03947">
    <property type="entry name" value="Ribosomal_L2_C"/>
    <property type="match status" value="1"/>
</dbReference>
<dbReference type="PIRSF" id="PIRSF002158">
    <property type="entry name" value="Ribosomal_L2"/>
    <property type="match status" value="1"/>
</dbReference>
<comment type="caution">
    <text evidence="9">The sequence shown here is derived from an EMBL/GenBank/DDBJ whole genome shotgun (WGS) entry which is preliminary data.</text>
</comment>
<dbReference type="InterPro" id="IPR008991">
    <property type="entry name" value="Translation_prot_SH3-like_sf"/>
</dbReference>
<gene>
    <name evidence="5" type="primary">rplB</name>
    <name evidence="9" type="ORF">COT97_05455</name>
</gene>
<proteinExistence type="inferred from homology"/>
<keyword evidence="5" id="KW-0694">RNA-binding</keyword>
<dbReference type="InterPro" id="IPR014722">
    <property type="entry name" value="Rib_uL2_dom2"/>
</dbReference>
<sequence length="280" mass="30860">MGIKVYKPISNARRKMSVDDFSDITKTKPEKALITIKKRSGGRNAHGRITVRHRGGGAKRFIRTVDFKRDKIDIPGTVTAIEYDPNRNARLALITYKDGEKRYIIAPTQVAVGSMVISSRGPIDIQPGNATTLENIPTGAMVYNIELVPGKGGQMVRSAGVQAKLMAIEGRYAQLRLPSGEVRLVPKECIAVIGQVSNPEAMHIKIGKAGRKRHMGIKPTVRGKAMNPVDHPHGGGEARNPIGMKHPKTPWGKPALGVRTRRRKPSDKLIIRRRKTGKRR</sequence>
<dbReference type="GO" id="GO:0015934">
    <property type="term" value="C:large ribosomal subunit"/>
    <property type="evidence" value="ECO:0007669"/>
    <property type="project" value="InterPro"/>
</dbReference>
<dbReference type="FunFam" id="2.40.50.140:FF:000003">
    <property type="entry name" value="50S ribosomal protein L2"/>
    <property type="match status" value="1"/>
</dbReference>
<dbReference type="PANTHER" id="PTHR13691">
    <property type="entry name" value="RIBOSOMAL PROTEIN L2"/>
    <property type="match status" value="1"/>
</dbReference>
<dbReference type="NCBIfam" id="TIGR01171">
    <property type="entry name" value="rplB_bact"/>
    <property type="match status" value="1"/>
</dbReference>
<dbReference type="Gene3D" id="2.40.50.140">
    <property type="entry name" value="Nucleic acid-binding proteins"/>
    <property type="match status" value="1"/>
</dbReference>
<name>A0A2H0V5S9_9BACT</name>
<dbReference type="InterPro" id="IPR002171">
    <property type="entry name" value="Ribosomal_uL2"/>
</dbReference>
<evidence type="ECO:0000256" key="1">
    <source>
        <dbReference type="ARBA" id="ARBA00005636"/>
    </source>
</evidence>
<dbReference type="GO" id="GO:0019843">
    <property type="term" value="F:rRNA binding"/>
    <property type="evidence" value="ECO:0007669"/>
    <property type="project" value="UniProtKB-UniRule"/>
</dbReference>
<evidence type="ECO:0000256" key="4">
    <source>
        <dbReference type="ARBA" id="ARBA00035242"/>
    </source>
</evidence>
<comment type="function">
    <text evidence="5">One of the primary rRNA binding proteins. Required for association of the 30S and 50S subunits to form the 70S ribosome, for tRNA binding and peptide bond formation. It has been suggested to have peptidyltransferase activity; this is somewhat controversial. Makes several contacts with the 16S rRNA in the 70S ribosome.</text>
</comment>
<dbReference type="SMART" id="SM01382">
    <property type="entry name" value="Ribosomal_L2_C"/>
    <property type="match status" value="1"/>
</dbReference>